<dbReference type="CDD" id="cd12148">
    <property type="entry name" value="fungal_TF_MHR"/>
    <property type="match status" value="1"/>
</dbReference>
<dbReference type="GO" id="GO:0003677">
    <property type="term" value="F:DNA binding"/>
    <property type="evidence" value="ECO:0007669"/>
    <property type="project" value="UniProtKB-KW"/>
</dbReference>
<keyword evidence="2" id="KW-0479">Metal-binding</keyword>
<dbReference type="EMBL" id="MJBS01000165">
    <property type="protein sequence ID" value="OHE91920.1"/>
    <property type="molecule type" value="Genomic_DNA"/>
</dbReference>
<dbReference type="GO" id="GO:0006351">
    <property type="term" value="P:DNA-templated transcription"/>
    <property type="evidence" value="ECO:0007669"/>
    <property type="project" value="InterPro"/>
</dbReference>
<evidence type="ECO:0000256" key="2">
    <source>
        <dbReference type="ARBA" id="ARBA00022723"/>
    </source>
</evidence>
<comment type="subcellular location">
    <subcellularLocation>
        <location evidence="1">Nucleus</location>
    </subcellularLocation>
</comment>
<dbReference type="InterPro" id="IPR007219">
    <property type="entry name" value="XnlR_reg_dom"/>
</dbReference>
<dbReference type="OrthoDB" id="4838425at2759"/>
<dbReference type="PROSITE" id="PS50048">
    <property type="entry name" value="ZN2_CY6_FUNGAL_2"/>
    <property type="match status" value="1"/>
</dbReference>
<dbReference type="GO" id="GO:0005634">
    <property type="term" value="C:nucleus"/>
    <property type="evidence" value="ECO:0007669"/>
    <property type="project" value="UniProtKB-SubCell"/>
</dbReference>
<name>A0A1G4ARY5_9PEZI</name>
<keyword evidence="10" id="KW-1185">Reference proteome</keyword>
<keyword evidence="6" id="KW-0804">Transcription</keyword>
<evidence type="ECO:0000256" key="4">
    <source>
        <dbReference type="ARBA" id="ARBA00023015"/>
    </source>
</evidence>
<comment type="caution">
    <text evidence="9">The sequence shown here is derived from an EMBL/GenBank/DDBJ whole genome shotgun (WGS) entry which is preliminary data.</text>
</comment>
<evidence type="ECO:0000256" key="5">
    <source>
        <dbReference type="ARBA" id="ARBA00023125"/>
    </source>
</evidence>
<evidence type="ECO:0000313" key="9">
    <source>
        <dbReference type="EMBL" id="OHE91920.1"/>
    </source>
</evidence>
<evidence type="ECO:0000259" key="8">
    <source>
        <dbReference type="PROSITE" id="PS50048"/>
    </source>
</evidence>
<proteinExistence type="predicted"/>
<keyword evidence="5" id="KW-0238">DNA-binding</keyword>
<organism evidence="9 10">
    <name type="scientific">Colletotrichum orchidophilum</name>
    <dbReference type="NCBI Taxonomy" id="1209926"/>
    <lineage>
        <taxon>Eukaryota</taxon>
        <taxon>Fungi</taxon>
        <taxon>Dikarya</taxon>
        <taxon>Ascomycota</taxon>
        <taxon>Pezizomycotina</taxon>
        <taxon>Sordariomycetes</taxon>
        <taxon>Hypocreomycetidae</taxon>
        <taxon>Glomerellales</taxon>
        <taxon>Glomerellaceae</taxon>
        <taxon>Colletotrichum</taxon>
    </lineage>
</organism>
<sequence>MSSAANGRCEVIHAAQVCVTCKARKKRCDKQLPLCGYCTKKGLKCRYRNTDSVQELGHDAFDRYRSGGLLGPDKYVAALKPLGSEVAVHLEVHRAIREMGFFVDEVTSSYFQGLHRHLPFISRRQFHDDFTATRTTPSAGFSALVLSLSLVASSPRLSNRIEMKPPPARHSLYSATKSLLAQIQTAFPPTTQLIQAYLLSAIYEYAEGQPEEAFTTVATCIRMAYRLRIHLNNRRISQQFKETNHILSDKNSHELEYDSPTIEATNTCSLAFAGMLSLTSEYSAPDCSFTKLVYKINPY</sequence>
<dbReference type="SUPFAM" id="SSF57701">
    <property type="entry name" value="Zn2/Cys6 DNA-binding domain"/>
    <property type="match status" value="1"/>
</dbReference>
<dbReference type="GO" id="GO:0000981">
    <property type="term" value="F:DNA-binding transcription factor activity, RNA polymerase II-specific"/>
    <property type="evidence" value="ECO:0007669"/>
    <property type="project" value="InterPro"/>
</dbReference>
<dbReference type="InterPro" id="IPR001138">
    <property type="entry name" value="Zn2Cys6_DnaBD"/>
</dbReference>
<keyword evidence="7" id="KW-0539">Nucleus</keyword>
<evidence type="ECO:0000256" key="3">
    <source>
        <dbReference type="ARBA" id="ARBA00022833"/>
    </source>
</evidence>
<dbReference type="Proteomes" id="UP000176998">
    <property type="component" value="Unassembled WGS sequence"/>
</dbReference>
<keyword evidence="4" id="KW-0805">Transcription regulation</keyword>
<dbReference type="Gene3D" id="4.10.240.10">
    <property type="entry name" value="Zn(2)-C6 fungal-type DNA-binding domain"/>
    <property type="match status" value="1"/>
</dbReference>
<keyword evidence="3" id="KW-0862">Zinc</keyword>
<dbReference type="RefSeq" id="XP_022469092.1">
    <property type="nucleotide sequence ID" value="XM_022624388.1"/>
</dbReference>
<accession>A0A1G4ARY5</accession>
<evidence type="ECO:0000256" key="7">
    <source>
        <dbReference type="ARBA" id="ARBA00023242"/>
    </source>
</evidence>
<evidence type="ECO:0000256" key="6">
    <source>
        <dbReference type="ARBA" id="ARBA00023163"/>
    </source>
</evidence>
<dbReference type="PANTHER" id="PTHR31313">
    <property type="entry name" value="TY1 ENHANCER ACTIVATOR"/>
    <property type="match status" value="1"/>
</dbReference>
<dbReference type="Pfam" id="PF00172">
    <property type="entry name" value="Zn_clus"/>
    <property type="match status" value="1"/>
</dbReference>
<dbReference type="AlphaFoldDB" id="A0A1G4ARY5"/>
<gene>
    <name evidence="9" type="ORF">CORC01_12770</name>
</gene>
<dbReference type="PANTHER" id="PTHR31313:SF81">
    <property type="entry name" value="TY1 ENHANCER ACTIVATOR"/>
    <property type="match status" value="1"/>
</dbReference>
<reference evidence="9 10" key="1">
    <citation type="submission" date="2016-09" db="EMBL/GenBank/DDBJ databases">
        <authorList>
            <person name="Capua I."/>
            <person name="De Benedictis P."/>
            <person name="Joannis T."/>
            <person name="Lombin L.H."/>
            <person name="Cattoli G."/>
        </authorList>
    </citation>
    <scope>NUCLEOTIDE SEQUENCE [LARGE SCALE GENOMIC DNA]</scope>
    <source>
        <strain evidence="9 10">IMI 309357</strain>
    </source>
</reference>
<dbReference type="SMART" id="SM00066">
    <property type="entry name" value="GAL4"/>
    <property type="match status" value="1"/>
</dbReference>
<protein>
    <recommendedName>
        <fullName evidence="8">Zn(2)-C6 fungal-type domain-containing protein</fullName>
    </recommendedName>
</protein>
<dbReference type="CDD" id="cd00067">
    <property type="entry name" value="GAL4"/>
    <property type="match status" value="1"/>
</dbReference>
<dbReference type="GeneID" id="34565898"/>
<dbReference type="Pfam" id="PF04082">
    <property type="entry name" value="Fungal_trans"/>
    <property type="match status" value="1"/>
</dbReference>
<dbReference type="InterPro" id="IPR036864">
    <property type="entry name" value="Zn2-C6_fun-type_DNA-bd_sf"/>
</dbReference>
<evidence type="ECO:0000256" key="1">
    <source>
        <dbReference type="ARBA" id="ARBA00004123"/>
    </source>
</evidence>
<dbReference type="InterPro" id="IPR051615">
    <property type="entry name" value="Transcr_Regulatory_Elem"/>
</dbReference>
<feature type="domain" description="Zn(2)-C6 fungal-type" evidence="8">
    <location>
        <begin position="17"/>
        <end position="47"/>
    </location>
</feature>
<dbReference type="GO" id="GO:0008270">
    <property type="term" value="F:zinc ion binding"/>
    <property type="evidence" value="ECO:0007669"/>
    <property type="project" value="InterPro"/>
</dbReference>
<dbReference type="PROSITE" id="PS00463">
    <property type="entry name" value="ZN2_CY6_FUNGAL_1"/>
    <property type="match status" value="1"/>
</dbReference>
<evidence type="ECO:0000313" key="10">
    <source>
        <dbReference type="Proteomes" id="UP000176998"/>
    </source>
</evidence>